<feature type="compositionally biased region" description="Basic and acidic residues" evidence="1">
    <location>
        <begin position="41"/>
        <end position="85"/>
    </location>
</feature>
<name>A0AAD4N7Y7_9BILA</name>
<keyword evidence="3" id="KW-1185">Reference proteome</keyword>
<feature type="region of interest" description="Disordered" evidence="1">
    <location>
        <begin position="38"/>
        <end position="105"/>
    </location>
</feature>
<reference evidence="2" key="1">
    <citation type="submission" date="2022-01" db="EMBL/GenBank/DDBJ databases">
        <title>Genome Sequence Resource for Two Populations of Ditylenchus destructor, the Migratory Endoparasitic Phytonematode.</title>
        <authorList>
            <person name="Zhang H."/>
            <person name="Lin R."/>
            <person name="Xie B."/>
        </authorList>
    </citation>
    <scope>NUCLEOTIDE SEQUENCE</scope>
    <source>
        <strain evidence="2">BazhouSP</strain>
    </source>
</reference>
<gene>
    <name evidence="2" type="ORF">DdX_07923</name>
</gene>
<feature type="compositionally biased region" description="Basic and acidic residues" evidence="1">
    <location>
        <begin position="1"/>
        <end position="14"/>
    </location>
</feature>
<dbReference type="Proteomes" id="UP001201812">
    <property type="component" value="Unassembled WGS sequence"/>
</dbReference>
<comment type="caution">
    <text evidence="2">The sequence shown here is derived from an EMBL/GenBank/DDBJ whole genome shotgun (WGS) entry which is preliminary data.</text>
</comment>
<dbReference type="EMBL" id="JAKKPZ010000011">
    <property type="protein sequence ID" value="KAI1715602.1"/>
    <property type="molecule type" value="Genomic_DNA"/>
</dbReference>
<feature type="region of interest" description="Disordered" evidence="1">
    <location>
        <begin position="1"/>
        <end position="21"/>
    </location>
</feature>
<evidence type="ECO:0000313" key="3">
    <source>
        <dbReference type="Proteomes" id="UP001201812"/>
    </source>
</evidence>
<proteinExistence type="predicted"/>
<accession>A0AAD4N7Y7</accession>
<evidence type="ECO:0000256" key="1">
    <source>
        <dbReference type="SAM" id="MobiDB-lite"/>
    </source>
</evidence>
<sequence length="105" mass="12092">MREPKTRDVVRSESESNIQRPETRDLTIIILCCQYSRSAKARGEGRSESKIQTPKMRDSKARAAKARDEDRSKSESEIQRPEMRHPKTRVQGLMRLSCYGAEGPR</sequence>
<protein>
    <submittedName>
        <fullName evidence="2">Uncharacterized protein</fullName>
    </submittedName>
</protein>
<dbReference type="AlphaFoldDB" id="A0AAD4N7Y7"/>
<evidence type="ECO:0000313" key="2">
    <source>
        <dbReference type="EMBL" id="KAI1715602.1"/>
    </source>
</evidence>
<organism evidence="2 3">
    <name type="scientific">Ditylenchus destructor</name>
    <dbReference type="NCBI Taxonomy" id="166010"/>
    <lineage>
        <taxon>Eukaryota</taxon>
        <taxon>Metazoa</taxon>
        <taxon>Ecdysozoa</taxon>
        <taxon>Nematoda</taxon>
        <taxon>Chromadorea</taxon>
        <taxon>Rhabditida</taxon>
        <taxon>Tylenchina</taxon>
        <taxon>Tylenchomorpha</taxon>
        <taxon>Sphaerularioidea</taxon>
        <taxon>Anguinidae</taxon>
        <taxon>Anguininae</taxon>
        <taxon>Ditylenchus</taxon>
    </lineage>
</organism>